<protein>
    <submittedName>
        <fullName evidence="1">Uncharacterized protein</fullName>
    </submittedName>
</protein>
<organism evidence="1 2">
    <name type="scientific">Intestinimonas massiliensis</name>
    <name type="common">ex Afouda et al. 2020</name>
    <dbReference type="NCBI Taxonomy" id="1673721"/>
    <lineage>
        <taxon>Bacteria</taxon>
        <taxon>Bacillati</taxon>
        <taxon>Bacillota</taxon>
        <taxon>Clostridia</taxon>
        <taxon>Eubacteriales</taxon>
        <taxon>Intestinimonas</taxon>
    </lineage>
</organism>
<evidence type="ECO:0000313" key="1">
    <source>
        <dbReference type="EMBL" id="MCG4526447.1"/>
    </source>
</evidence>
<comment type="caution">
    <text evidence="1">The sequence shown here is derived from an EMBL/GenBank/DDBJ whole genome shotgun (WGS) entry which is preliminary data.</text>
</comment>
<reference evidence="1 2" key="1">
    <citation type="submission" date="2022-01" db="EMBL/GenBank/DDBJ databases">
        <title>Collection of gut derived symbiotic bacterial strains cultured from healthy donors.</title>
        <authorList>
            <person name="Lin H."/>
            <person name="Kohout C."/>
            <person name="Waligurski E."/>
            <person name="Pamer E.G."/>
        </authorList>
    </citation>
    <scope>NUCLEOTIDE SEQUENCE [LARGE SCALE GENOMIC DNA]</scope>
    <source>
        <strain evidence="1 2">DFI.3.7</strain>
    </source>
</reference>
<accession>A0ABS9M6L7</accession>
<dbReference type="RefSeq" id="WP_177692722.1">
    <property type="nucleotide sequence ID" value="NZ_JAKNJB010000006.1"/>
</dbReference>
<sequence>MKRHDDKEITAQNLGEMLLRNNTSMTRGEFFHWLSPILSSKDSGIRCGDVAIPEGLGEKHYPVVMTDAAAVPGHGLTIDEMFGAALHVLEDPLIGAIIAENKVAWNDEDWDTVPNNENGVLFSVVINQKRKFTAIYESGPDYIRIASINGKADDSIINPRYFIIEVDEYGTISCPSMAGGVLSLQDISVEMKDGKAEI</sequence>
<keyword evidence="2" id="KW-1185">Reference proteome</keyword>
<proteinExistence type="predicted"/>
<name>A0ABS9M6L7_9FIRM</name>
<dbReference type="EMBL" id="JAKNJB010000006">
    <property type="protein sequence ID" value="MCG4526447.1"/>
    <property type="molecule type" value="Genomic_DNA"/>
</dbReference>
<evidence type="ECO:0000313" key="2">
    <source>
        <dbReference type="Proteomes" id="UP001200313"/>
    </source>
</evidence>
<dbReference type="Proteomes" id="UP001200313">
    <property type="component" value="Unassembled WGS sequence"/>
</dbReference>
<gene>
    <name evidence="1" type="ORF">L0P79_05065</name>
</gene>